<proteinExistence type="predicted"/>
<dbReference type="EMBL" id="SLWS01000010">
    <property type="protein sequence ID" value="TCO53528.1"/>
    <property type="molecule type" value="Genomic_DNA"/>
</dbReference>
<keyword evidence="2" id="KW-1185">Reference proteome</keyword>
<reference evidence="1 2" key="1">
    <citation type="submission" date="2019-03" db="EMBL/GenBank/DDBJ databases">
        <title>Genomic Encyclopedia of Type Strains, Phase IV (KMG-IV): sequencing the most valuable type-strain genomes for metagenomic binning, comparative biology and taxonomic classification.</title>
        <authorList>
            <person name="Goeker M."/>
        </authorList>
    </citation>
    <scope>NUCLEOTIDE SEQUENCE [LARGE SCALE GENOMIC DNA]</scope>
    <source>
        <strain evidence="1 2">DSM 45934</strain>
    </source>
</reference>
<evidence type="ECO:0000313" key="2">
    <source>
        <dbReference type="Proteomes" id="UP000295680"/>
    </source>
</evidence>
<organism evidence="1 2">
    <name type="scientific">Actinocrispum wychmicini</name>
    <dbReference type="NCBI Taxonomy" id="1213861"/>
    <lineage>
        <taxon>Bacteria</taxon>
        <taxon>Bacillati</taxon>
        <taxon>Actinomycetota</taxon>
        <taxon>Actinomycetes</taxon>
        <taxon>Pseudonocardiales</taxon>
        <taxon>Pseudonocardiaceae</taxon>
        <taxon>Actinocrispum</taxon>
    </lineage>
</organism>
<sequence>MTVVIVGMVLGGVGAAVYFHTSGRQIPPDPAPLPGAEGSPEALARTVVDRLNAKDLTGVIDLTCTQGKNTGRRELIAALPPLDPAAPPGTRSTPVEVTLNSVTPFADGYVAAIRIRYQGATGDGKMRIQRGGDQWTLCGLDPPRFGGAG</sequence>
<evidence type="ECO:0000313" key="1">
    <source>
        <dbReference type="EMBL" id="TCO53528.1"/>
    </source>
</evidence>
<comment type="caution">
    <text evidence="1">The sequence shown here is derived from an EMBL/GenBank/DDBJ whole genome shotgun (WGS) entry which is preliminary data.</text>
</comment>
<protein>
    <recommendedName>
        <fullName evidence="3">Lumazine-binding protein</fullName>
    </recommendedName>
</protein>
<accession>A0A4R2JA63</accession>
<dbReference type="AlphaFoldDB" id="A0A4R2JA63"/>
<evidence type="ECO:0008006" key="3">
    <source>
        <dbReference type="Google" id="ProtNLM"/>
    </source>
</evidence>
<gene>
    <name evidence="1" type="ORF">EV192_110117</name>
</gene>
<dbReference type="Proteomes" id="UP000295680">
    <property type="component" value="Unassembled WGS sequence"/>
</dbReference>
<name>A0A4R2JA63_9PSEU</name>